<dbReference type="AlphaFoldDB" id="A0A6J1WF30"/>
<dbReference type="Gene3D" id="3.30.160.60">
    <property type="entry name" value="Classic Zinc Finger"/>
    <property type="match status" value="12"/>
</dbReference>
<keyword evidence="5" id="KW-0862">Zinc</keyword>
<dbReference type="Pfam" id="PF00096">
    <property type="entry name" value="zf-C2H2"/>
    <property type="match status" value="9"/>
</dbReference>
<feature type="domain" description="C2H2-type" evidence="8">
    <location>
        <begin position="505"/>
        <end position="533"/>
    </location>
</feature>
<feature type="domain" description="C2H2-type" evidence="8">
    <location>
        <begin position="69"/>
        <end position="92"/>
    </location>
</feature>
<dbReference type="PANTHER" id="PTHR24376">
    <property type="entry name" value="ZINC FINGER PROTEIN"/>
    <property type="match status" value="1"/>
</dbReference>
<comment type="subcellular location">
    <subcellularLocation>
        <location evidence="1">Nucleus</location>
    </subcellularLocation>
</comment>
<feature type="domain" description="C2H2-type" evidence="8">
    <location>
        <begin position="631"/>
        <end position="659"/>
    </location>
</feature>
<dbReference type="InParanoid" id="A0A6J1WF30"/>
<organism evidence="9 10">
    <name type="scientific">Galleria mellonella</name>
    <name type="common">Greater wax moth</name>
    <dbReference type="NCBI Taxonomy" id="7137"/>
    <lineage>
        <taxon>Eukaryota</taxon>
        <taxon>Metazoa</taxon>
        <taxon>Ecdysozoa</taxon>
        <taxon>Arthropoda</taxon>
        <taxon>Hexapoda</taxon>
        <taxon>Insecta</taxon>
        <taxon>Pterygota</taxon>
        <taxon>Neoptera</taxon>
        <taxon>Endopterygota</taxon>
        <taxon>Lepidoptera</taxon>
        <taxon>Glossata</taxon>
        <taxon>Ditrysia</taxon>
        <taxon>Pyraloidea</taxon>
        <taxon>Pyralidae</taxon>
        <taxon>Galleriinae</taxon>
        <taxon>Galleria</taxon>
    </lineage>
</organism>
<feature type="domain" description="C2H2-type" evidence="8">
    <location>
        <begin position="476"/>
        <end position="504"/>
    </location>
</feature>
<feature type="domain" description="C2H2-type" evidence="8">
    <location>
        <begin position="418"/>
        <end position="446"/>
    </location>
</feature>
<evidence type="ECO:0000256" key="7">
    <source>
        <dbReference type="PROSITE-ProRule" id="PRU00042"/>
    </source>
</evidence>
<dbReference type="InterPro" id="IPR036236">
    <property type="entry name" value="Znf_C2H2_sf"/>
</dbReference>
<feature type="domain" description="C2H2-type" evidence="8">
    <location>
        <begin position="161"/>
        <end position="188"/>
    </location>
</feature>
<gene>
    <name evidence="10" type="primary">LOC113512697</name>
</gene>
<dbReference type="PROSITE" id="PS00028">
    <property type="entry name" value="ZINC_FINGER_C2H2_1"/>
    <property type="match status" value="18"/>
</dbReference>
<keyword evidence="2" id="KW-0479">Metal-binding</keyword>
<dbReference type="GeneID" id="113512697"/>
<feature type="domain" description="C2H2-type" evidence="8">
    <location>
        <begin position="130"/>
        <end position="158"/>
    </location>
</feature>
<evidence type="ECO:0000256" key="6">
    <source>
        <dbReference type="ARBA" id="ARBA00023242"/>
    </source>
</evidence>
<feature type="domain" description="C2H2-type" evidence="8">
    <location>
        <begin position="262"/>
        <end position="286"/>
    </location>
</feature>
<evidence type="ECO:0000313" key="9">
    <source>
        <dbReference type="Proteomes" id="UP001652740"/>
    </source>
</evidence>
<dbReference type="InterPro" id="IPR013087">
    <property type="entry name" value="Znf_C2H2_type"/>
</dbReference>
<keyword evidence="4 7" id="KW-0863">Zinc-finger</keyword>
<feature type="domain" description="C2H2-type" evidence="8">
    <location>
        <begin position="374"/>
        <end position="397"/>
    </location>
</feature>
<dbReference type="KEGG" id="gmw:113512697"/>
<evidence type="ECO:0000256" key="5">
    <source>
        <dbReference type="ARBA" id="ARBA00022833"/>
    </source>
</evidence>
<sequence length="790" mass="93270">MSMFQSQLDFVCDYCSRPFTRKYNLQTHIENCHLNSSCCCEICEQRFKSPAGLQLHLTRGHNRNGEPYPECELCGRIFTRKQNIISHMLSVHLQGLMPNQQCNLCFKTFTTERNLKRHVSQVHNPNIQHPTCNECDKTFIGKHSLIEHIKSTHGCSEKDAIKCHMCDKEYTNNRNLKRHIEMYHGEKGEYRCDICPKVYTSNQSLRRHLRTCHWIEDQETLQCGYCEKLIPGKENLETHVTFYHRQETYLSDYDVDRKTEEFACNTCNNSYEEESLLRQHIKMEHTFDIFYKYCKMALLKQVEKNDNNKIKTVFYNCEFCNNMFTSVYEFKDHMKVNHDKEYCLSTCNVCFNKFYSKDTMSEHKKICLPPPNVNSCGHCDKLFTDVSSLEFHTRIFHPQAHIADSNITSTNDDIENAYKCKHCNRIYYSDRSLKHHIKLKHTTDEAMECEYCGKVCSNKYYLASHIKIVHTNNSWSKCDYCDKQFKSKRNIRRHIEYTHLGMQRYKCIECETLFKEKRSLRKHVRTKHPNSAAFPQCHICHKRFESAKSCKIHLKLLHSFNMNTHPCDLCSVSFSSNEALSIHLQTKHLAEDEIYKCEHCNLVFKGLDKFEQHNELCHVNLVPNIKQKVLPRCIICMKDFSTRKTLKRHIKKFHNEFDADELATFGSRHRVFNVECEDCIKNFQDDFYYNIYQKLKHLRDSIIFKCESCTSTYNSLEFSIQRYKLSHYDTCKSKMVLSELCTAEMSDEEASYSGFGSLHQMLPESTTNDVKLEPSEFLTEGEIKTEPMTP</sequence>
<evidence type="ECO:0000256" key="1">
    <source>
        <dbReference type="ARBA" id="ARBA00004123"/>
    </source>
</evidence>
<feature type="domain" description="C2H2-type" evidence="8">
    <location>
        <begin position="595"/>
        <end position="623"/>
    </location>
</feature>
<dbReference type="PROSITE" id="PS50157">
    <property type="entry name" value="ZINC_FINGER_C2H2_2"/>
    <property type="match status" value="16"/>
</dbReference>
<evidence type="ECO:0000256" key="3">
    <source>
        <dbReference type="ARBA" id="ARBA00022737"/>
    </source>
</evidence>
<protein>
    <submittedName>
        <fullName evidence="10">PR domain zinc finger protein 5-like</fullName>
    </submittedName>
</protein>
<dbReference type="GO" id="GO:0008270">
    <property type="term" value="F:zinc ion binding"/>
    <property type="evidence" value="ECO:0007669"/>
    <property type="project" value="UniProtKB-KW"/>
</dbReference>
<name>A0A6J1WF30_GALME</name>
<keyword evidence="3" id="KW-0677">Repeat</keyword>
<evidence type="ECO:0000256" key="2">
    <source>
        <dbReference type="ARBA" id="ARBA00022723"/>
    </source>
</evidence>
<evidence type="ECO:0000256" key="4">
    <source>
        <dbReference type="ARBA" id="ARBA00022771"/>
    </source>
</evidence>
<keyword evidence="6" id="KW-0539">Nucleus</keyword>
<feature type="domain" description="C2H2-type" evidence="8">
    <location>
        <begin position="10"/>
        <end position="33"/>
    </location>
</feature>
<feature type="domain" description="C2H2-type" evidence="8">
    <location>
        <begin position="447"/>
        <end position="475"/>
    </location>
</feature>
<dbReference type="Proteomes" id="UP001652740">
    <property type="component" value="Unplaced"/>
</dbReference>
<proteinExistence type="predicted"/>
<dbReference type="SUPFAM" id="SSF57667">
    <property type="entry name" value="beta-beta-alpha zinc fingers"/>
    <property type="match status" value="7"/>
</dbReference>
<reference evidence="10" key="1">
    <citation type="submission" date="2025-08" db="UniProtKB">
        <authorList>
            <consortium name="RefSeq"/>
        </authorList>
    </citation>
    <scope>IDENTIFICATION</scope>
    <source>
        <tissue evidence="10">Whole larvae</tissue>
    </source>
</reference>
<dbReference type="RefSeq" id="XP_026752417.2">
    <property type="nucleotide sequence ID" value="XM_026896616.3"/>
</dbReference>
<dbReference type="PANTHER" id="PTHR24376:SF235">
    <property type="entry name" value="C2H2-TYPE DOMAIN-CONTAINING PROTEIN"/>
    <property type="match status" value="1"/>
</dbReference>
<dbReference type="SMART" id="SM00355">
    <property type="entry name" value="ZnF_C2H2"/>
    <property type="match status" value="20"/>
</dbReference>
<keyword evidence="9" id="KW-1185">Reference proteome</keyword>
<evidence type="ECO:0000259" key="8">
    <source>
        <dbReference type="PROSITE" id="PS50157"/>
    </source>
</evidence>
<evidence type="ECO:0000313" key="10">
    <source>
        <dbReference type="RefSeq" id="XP_026752417.2"/>
    </source>
</evidence>
<feature type="domain" description="C2H2-type" evidence="8">
    <location>
        <begin position="315"/>
        <end position="343"/>
    </location>
</feature>
<feature type="domain" description="C2H2-type" evidence="8">
    <location>
        <begin position="565"/>
        <end position="593"/>
    </location>
</feature>
<accession>A0A6J1WF30</accession>
<feature type="domain" description="C2H2-type" evidence="8">
    <location>
        <begin position="190"/>
        <end position="218"/>
    </location>
</feature>
<feature type="domain" description="C2H2-type" evidence="8">
    <location>
        <begin position="100"/>
        <end position="123"/>
    </location>
</feature>